<dbReference type="InterPro" id="IPR000675">
    <property type="entry name" value="Cutinase/axe"/>
</dbReference>
<gene>
    <name evidence="15" type="ORF">EKO27_g9714</name>
</gene>
<dbReference type="SMART" id="SM01110">
    <property type="entry name" value="Cutinase"/>
    <property type="match status" value="1"/>
</dbReference>
<evidence type="ECO:0000256" key="5">
    <source>
        <dbReference type="ARBA" id="ARBA00022525"/>
    </source>
</evidence>
<feature type="disulfide bond" evidence="12">
    <location>
        <begin position="49"/>
        <end position="126"/>
    </location>
</feature>
<feature type="active site" description="Proton donor/acceptor" evidence="11">
    <location>
        <position position="208"/>
    </location>
</feature>
<evidence type="ECO:0000256" key="4">
    <source>
        <dbReference type="ARBA" id="ARBA00022487"/>
    </source>
</evidence>
<evidence type="ECO:0000256" key="9">
    <source>
        <dbReference type="ARBA" id="ARBA00023157"/>
    </source>
</evidence>
<reference evidence="15 16" key="1">
    <citation type="submission" date="2018-12" db="EMBL/GenBank/DDBJ databases">
        <title>Draft genome sequence of Xylaria grammica IHI A82.</title>
        <authorList>
            <person name="Buettner E."/>
            <person name="Kellner H."/>
        </authorList>
    </citation>
    <scope>NUCLEOTIDE SEQUENCE [LARGE SCALE GENOMIC DNA]</scope>
    <source>
        <strain evidence="15 16">IHI A82</strain>
    </source>
</reference>
<evidence type="ECO:0000256" key="8">
    <source>
        <dbReference type="ARBA" id="ARBA00023026"/>
    </source>
</evidence>
<comment type="similarity">
    <text evidence="2 13">Belongs to the cutinase family.</text>
</comment>
<name>A0A439CTA7_9PEZI</name>
<evidence type="ECO:0000256" key="10">
    <source>
        <dbReference type="ARBA" id="ARBA00034045"/>
    </source>
</evidence>
<dbReference type="Gene3D" id="3.40.50.1820">
    <property type="entry name" value="alpha/beta hydrolase"/>
    <property type="match status" value="1"/>
</dbReference>
<dbReference type="STRING" id="363999.A0A439CTA7"/>
<comment type="function">
    <text evidence="13">Catalyzes the hydrolysis of complex carboxylic polyesters found in the cell wall of plants. Degrades cutin, a macromolecule that forms the structure of the plant cuticle.</text>
</comment>
<keyword evidence="6 14" id="KW-0732">Signal</keyword>
<dbReference type="PANTHER" id="PTHR48250:SF3">
    <property type="entry name" value="CUTINASE 1-RELATED"/>
    <property type="match status" value="1"/>
</dbReference>
<evidence type="ECO:0000256" key="11">
    <source>
        <dbReference type="PIRSR" id="PIRSR611150-1"/>
    </source>
</evidence>
<evidence type="ECO:0000256" key="7">
    <source>
        <dbReference type="ARBA" id="ARBA00022801"/>
    </source>
</evidence>
<dbReference type="InterPro" id="IPR011150">
    <property type="entry name" value="Cutinase_monf"/>
</dbReference>
<evidence type="ECO:0000313" key="15">
    <source>
        <dbReference type="EMBL" id="RWA05393.1"/>
    </source>
</evidence>
<evidence type="ECO:0000256" key="14">
    <source>
        <dbReference type="SAM" id="SignalP"/>
    </source>
</evidence>
<proteinExistence type="inferred from homology"/>
<evidence type="ECO:0000313" key="16">
    <source>
        <dbReference type="Proteomes" id="UP000286045"/>
    </source>
</evidence>
<evidence type="ECO:0000256" key="13">
    <source>
        <dbReference type="RuleBase" id="RU361263"/>
    </source>
</evidence>
<dbReference type="Pfam" id="PF01083">
    <property type="entry name" value="Cutinase"/>
    <property type="match status" value="1"/>
</dbReference>
<keyword evidence="8" id="KW-0843">Virulence</keyword>
<protein>
    <recommendedName>
        <fullName evidence="3 13">Cutinase</fullName>
        <ecNumber evidence="3 13">3.1.1.74</ecNumber>
    </recommendedName>
</protein>
<feature type="chain" id="PRO_5019085773" description="Cutinase" evidence="14">
    <location>
        <begin position="16"/>
        <end position="245"/>
    </location>
</feature>
<feature type="active site" description="Nucleophile" evidence="11">
    <location>
        <position position="137"/>
    </location>
</feature>
<comment type="caution">
    <text evidence="15">The sequence shown here is derived from an EMBL/GenBank/DDBJ whole genome shotgun (WGS) entry which is preliminary data.</text>
</comment>
<dbReference type="InterPro" id="IPR043580">
    <property type="entry name" value="CUTINASE_1"/>
</dbReference>
<comment type="catalytic activity">
    <reaction evidence="10 13">
        <text>cutin + H2O = cutin monomers.</text>
        <dbReference type="EC" id="3.1.1.74"/>
    </reaction>
</comment>
<keyword evidence="9 12" id="KW-1015">Disulfide bond</keyword>
<evidence type="ECO:0000256" key="12">
    <source>
        <dbReference type="PIRSR" id="PIRSR611150-2"/>
    </source>
</evidence>
<dbReference type="Proteomes" id="UP000286045">
    <property type="component" value="Unassembled WGS sequence"/>
</dbReference>
<comment type="subcellular location">
    <subcellularLocation>
        <location evidence="1 13">Secreted</location>
    </subcellularLocation>
</comment>
<dbReference type="GO" id="GO:0050525">
    <property type="term" value="F:cutinase activity"/>
    <property type="evidence" value="ECO:0007669"/>
    <property type="project" value="UniProtKB-UniRule"/>
</dbReference>
<dbReference type="GO" id="GO:0016052">
    <property type="term" value="P:carbohydrate catabolic process"/>
    <property type="evidence" value="ECO:0007669"/>
    <property type="project" value="TreeGrafter"/>
</dbReference>
<dbReference type="PANTHER" id="PTHR48250">
    <property type="entry name" value="CUTINASE 2-RELATED"/>
    <property type="match status" value="1"/>
</dbReference>
<dbReference type="InterPro" id="IPR029058">
    <property type="entry name" value="AB_hydrolase_fold"/>
</dbReference>
<dbReference type="SUPFAM" id="SSF53474">
    <property type="entry name" value="alpha/beta-Hydrolases"/>
    <property type="match status" value="1"/>
</dbReference>
<dbReference type="FunFam" id="3.40.50.1820:FF:000235">
    <property type="entry name" value="Cutinase 1"/>
    <property type="match status" value="1"/>
</dbReference>
<organism evidence="15 16">
    <name type="scientific">Xylaria grammica</name>
    <dbReference type="NCBI Taxonomy" id="363999"/>
    <lineage>
        <taxon>Eukaryota</taxon>
        <taxon>Fungi</taxon>
        <taxon>Dikarya</taxon>
        <taxon>Ascomycota</taxon>
        <taxon>Pezizomycotina</taxon>
        <taxon>Sordariomycetes</taxon>
        <taxon>Xylariomycetidae</taxon>
        <taxon>Xylariales</taxon>
        <taxon>Xylariaceae</taxon>
        <taxon>Xylaria</taxon>
    </lineage>
</organism>
<evidence type="ECO:0000256" key="2">
    <source>
        <dbReference type="ARBA" id="ARBA00007534"/>
    </source>
</evidence>
<dbReference type="PROSITE" id="PS00155">
    <property type="entry name" value="CUTINASE_1"/>
    <property type="match status" value="1"/>
</dbReference>
<feature type="disulfide bond" evidence="12">
    <location>
        <begin position="188"/>
        <end position="196"/>
    </location>
</feature>
<evidence type="ECO:0000256" key="1">
    <source>
        <dbReference type="ARBA" id="ARBA00004613"/>
    </source>
</evidence>
<dbReference type="AlphaFoldDB" id="A0A439CTA7"/>
<feature type="active site" evidence="11">
    <location>
        <position position="193"/>
    </location>
</feature>
<dbReference type="GO" id="GO:0005576">
    <property type="term" value="C:extracellular region"/>
    <property type="evidence" value="ECO:0007669"/>
    <property type="project" value="UniProtKB-SubCell"/>
</dbReference>
<keyword evidence="7 13" id="KW-0378">Hydrolase</keyword>
<keyword evidence="16" id="KW-1185">Reference proteome</keyword>
<feature type="signal peptide" evidence="14">
    <location>
        <begin position="1"/>
        <end position="15"/>
    </location>
</feature>
<accession>A0A439CTA7</accession>
<sequence>MRFSAIIALASLGLATPITVLEETSLAGTSLVERQVTGSTENELTVGSCRDIIFIFARGSAEIGNMGTVVGPGVANQLKKRVGSSRVAVQGVNYAALLSTNYLPGGTDAASEAEMKDLLNLAHTKCPNSQIVTGGYSQGGSVNHRAIEDLSADVKDQIKAVVLFGDTQKLRDGNQIPGFPVSKTKFFCAGGLDQVCNGVLSAAVLAPHLSYGANAVEAGDWLADHVVWIANARPAVYQLALKALI</sequence>
<dbReference type="PRINTS" id="PR00129">
    <property type="entry name" value="CUTINASE"/>
</dbReference>
<dbReference type="EMBL" id="RYZI01000445">
    <property type="protein sequence ID" value="RWA05393.1"/>
    <property type="molecule type" value="Genomic_DNA"/>
</dbReference>
<keyword evidence="5 13" id="KW-0964">Secreted</keyword>
<evidence type="ECO:0000256" key="6">
    <source>
        <dbReference type="ARBA" id="ARBA00022729"/>
    </source>
</evidence>
<dbReference type="EC" id="3.1.1.74" evidence="3 13"/>
<evidence type="ECO:0000256" key="3">
    <source>
        <dbReference type="ARBA" id="ARBA00013095"/>
    </source>
</evidence>
<keyword evidence="4 13" id="KW-0719">Serine esterase</keyword>